<organism evidence="2 3">
    <name type="scientific">Flavobacterium chungnamense</name>
    <dbReference type="NCBI Taxonomy" id="706182"/>
    <lineage>
        <taxon>Bacteria</taxon>
        <taxon>Pseudomonadati</taxon>
        <taxon>Bacteroidota</taxon>
        <taxon>Flavobacteriia</taxon>
        <taxon>Flavobacteriales</taxon>
        <taxon>Flavobacteriaceae</taxon>
        <taxon>Flavobacterium</taxon>
    </lineage>
</organism>
<feature type="domain" description="Methyltransferase type 11" evidence="1">
    <location>
        <begin position="53"/>
        <end position="151"/>
    </location>
</feature>
<name>A0ABP7URV1_9FLAO</name>
<dbReference type="SUPFAM" id="SSF53335">
    <property type="entry name" value="S-adenosyl-L-methionine-dependent methyltransferases"/>
    <property type="match status" value="1"/>
</dbReference>
<dbReference type="Gene3D" id="3.40.50.150">
    <property type="entry name" value="Vaccinia Virus protein VP39"/>
    <property type="match status" value="1"/>
</dbReference>
<dbReference type="CDD" id="cd02440">
    <property type="entry name" value="AdoMet_MTases"/>
    <property type="match status" value="1"/>
</dbReference>
<dbReference type="EMBL" id="BAABCS010000016">
    <property type="protein sequence ID" value="GAA4051071.1"/>
    <property type="molecule type" value="Genomic_DNA"/>
</dbReference>
<proteinExistence type="predicted"/>
<dbReference type="Pfam" id="PF08241">
    <property type="entry name" value="Methyltransf_11"/>
    <property type="match status" value="1"/>
</dbReference>
<sequence>MSKDQKQAWLDYSKGITIEHIKKAYNNPTSFQAEFNVVLNKLVAENNLQSAIEIGCEAGISLMLLNKSLSQSAFLDYDHTILEKVEIVCSDLKFKGTKCICEDMFTMNSIPNESYDLAYNSGVIEHYTKDIREKAIKSYTRITKKGGYVIVAYPNHHTFPYRLSYLIGRMLGKKVWPWPKEYKFYDLKDEMKAAGLNYISRTTMDRDTLFKQWVTKYKITRKFFLFLDKFMHFEGYLTVCIAQKPV</sequence>
<dbReference type="Proteomes" id="UP001500426">
    <property type="component" value="Unassembled WGS sequence"/>
</dbReference>
<accession>A0ABP7URV1</accession>
<evidence type="ECO:0000313" key="2">
    <source>
        <dbReference type="EMBL" id="GAA4051071.1"/>
    </source>
</evidence>
<evidence type="ECO:0000259" key="1">
    <source>
        <dbReference type="Pfam" id="PF08241"/>
    </source>
</evidence>
<gene>
    <name evidence="2" type="ORF">GCM10022388_16500</name>
</gene>
<comment type="caution">
    <text evidence="2">The sequence shown here is derived from an EMBL/GenBank/DDBJ whole genome shotgun (WGS) entry which is preliminary data.</text>
</comment>
<reference evidence="3" key="1">
    <citation type="journal article" date="2019" name="Int. J. Syst. Evol. Microbiol.">
        <title>The Global Catalogue of Microorganisms (GCM) 10K type strain sequencing project: providing services to taxonomists for standard genome sequencing and annotation.</title>
        <authorList>
            <consortium name="The Broad Institute Genomics Platform"/>
            <consortium name="The Broad Institute Genome Sequencing Center for Infectious Disease"/>
            <person name="Wu L."/>
            <person name="Ma J."/>
        </authorList>
    </citation>
    <scope>NUCLEOTIDE SEQUENCE [LARGE SCALE GENOMIC DNA]</scope>
    <source>
        <strain evidence="3">JCM 17068</strain>
    </source>
</reference>
<dbReference type="InterPro" id="IPR029063">
    <property type="entry name" value="SAM-dependent_MTases_sf"/>
</dbReference>
<keyword evidence="3" id="KW-1185">Reference proteome</keyword>
<protein>
    <recommendedName>
        <fullName evidence="1">Methyltransferase type 11 domain-containing protein</fullName>
    </recommendedName>
</protein>
<dbReference type="InterPro" id="IPR013216">
    <property type="entry name" value="Methyltransf_11"/>
</dbReference>
<dbReference type="RefSeq" id="WP_345093447.1">
    <property type="nucleotide sequence ID" value="NZ_BAABCS010000016.1"/>
</dbReference>
<evidence type="ECO:0000313" key="3">
    <source>
        <dbReference type="Proteomes" id="UP001500426"/>
    </source>
</evidence>